<dbReference type="NCBIfam" id="TIGR02091">
    <property type="entry name" value="glgC"/>
    <property type="match status" value="1"/>
</dbReference>
<dbReference type="PROSITE" id="PS00810">
    <property type="entry name" value="ADP_GLC_PYROPHOSPH_3"/>
    <property type="match status" value="1"/>
</dbReference>
<evidence type="ECO:0000313" key="12">
    <source>
        <dbReference type="EMBL" id="MFC0522103.1"/>
    </source>
</evidence>
<comment type="caution">
    <text evidence="12">The sequence shown here is derived from an EMBL/GenBank/DDBJ whole genome shotgun (WGS) entry which is preliminary data.</text>
</comment>
<keyword evidence="6 9" id="KW-0067">ATP-binding</keyword>
<dbReference type="Gene3D" id="2.160.10.10">
    <property type="entry name" value="Hexapeptide repeat proteins"/>
    <property type="match status" value="1"/>
</dbReference>
<dbReference type="GO" id="GO:0008878">
    <property type="term" value="F:glucose-1-phosphate adenylyltransferase activity"/>
    <property type="evidence" value="ECO:0007669"/>
    <property type="project" value="UniProtKB-EC"/>
</dbReference>
<evidence type="ECO:0000256" key="8">
    <source>
        <dbReference type="ARBA" id="ARBA00023277"/>
    </source>
</evidence>
<feature type="site" description="Could play a key role in the communication between the regulatory and the substrate sites" evidence="9">
    <location>
        <position position="60"/>
    </location>
</feature>
<dbReference type="SUPFAM" id="SSF53448">
    <property type="entry name" value="Nucleotide-diphospho-sugar transferases"/>
    <property type="match status" value="1"/>
</dbReference>
<dbReference type="Proteomes" id="UP001589836">
    <property type="component" value="Unassembled WGS sequence"/>
</dbReference>
<feature type="binding site" evidence="9">
    <location>
        <position position="100"/>
    </location>
    <ligand>
        <name>alpha-D-glucose 1-phosphate</name>
        <dbReference type="ChEBI" id="CHEBI:58601"/>
    </ligand>
</feature>
<feature type="binding site" evidence="9">
    <location>
        <position position="191"/>
    </location>
    <ligand>
        <name>alpha-D-glucose 1-phosphate</name>
        <dbReference type="ChEBI" id="CHEBI:58601"/>
    </ligand>
</feature>
<evidence type="ECO:0000256" key="9">
    <source>
        <dbReference type="HAMAP-Rule" id="MF_00624"/>
    </source>
</evidence>
<evidence type="ECO:0000259" key="11">
    <source>
        <dbReference type="Pfam" id="PF24894"/>
    </source>
</evidence>
<dbReference type="CDD" id="cd02508">
    <property type="entry name" value="ADP_Glucose_PP"/>
    <property type="match status" value="1"/>
</dbReference>
<dbReference type="InterPro" id="IPR011831">
    <property type="entry name" value="ADP-Glc_PPase"/>
</dbReference>
<feature type="binding site" evidence="9">
    <location>
        <begin position="180"/>
        <end position="181"/>
    </location>
    <ligand>
        <name>alpha-D-glucose 1-phosphate</name>
        <dbReference type="ChEBI" id="CHEBI:58601"/>
    </ligand>
</feature>
<dbReference type="PANTHER" id="PTHR43523:SF2">
    <property type="entry name" value="GLUCOSE-1-PHOSPHATE ADENYLYLTRANSFERASE"/>
    <property type="match status" value="1"/>
</dbReference>
<dbReference type="PANTHER" id="PTHR43523">
    <property type="entry name" value="GLUCOSE-1-PHOSPHATE ADENYLYLTRANSFERASE-RELATED"/>
    <property type="match status" value="1"/>
</dbReference>
<dbReference type="EMBL" id="JBHLTP010000001">
    <property type="protein sequence ID" value="MFC0522103.1"/>
    <property type="molecule type" value="Genomic_DNA"/>
</dbReference>
<dbReference type="NCBIfam" id="NF003670">
    <property type="entry name" value="PRK05293.1"/>
    <property type="match status" value="1"/>
</dbReference>
<protein>
    <recommendedName>
        <fullName evidence="9">Glucose-1-phosphate adenylyltransferase</fullName>
        <ecNumber evidence="9">2.7.7.27</ecNumber>
    </recommendedName>
    <alternativeName>
        <fullName evidence="9">ADP-glucose pyrophosphorylase</fullName>
        <shortName evidence="9">ADPGlc PPase</shortName>
    </alternativeName>
    <alternativeName>
        <fullName evidence="9">ADP-glucose synthase</fullName>
    </alternativeName>
</protein>
<keyword evidence="13" id="KW-1185">Reference proteome</keyword>
<dbReference type="RefSeq" id="WP_377344594.1">
    <property type="nucleotide sequence ID" value="NZ_JBHLTP010000001.1"/>
</dbReference>
<feature type="domain" description="Nucleotidyl transferase" evidence="10">
    <location>
        <begin position="8"/>
        <end position="256"/>
    </location>
</feature>
<dbReference type="InterPro" id="IPR011004">
    <property type="entry name" value="Trimer_LpxA-like_sf"/>
</dbReference>
<evidence type="ECO:0000259" key="10">
    <source>
        <dbReference type="Pfam" id="PF00483"/>
    </source>
</evidence>
<dbReference type="HAMAP" id="MF_00624">
    <property type="entry name" value="GlgC"/>
    <property type="match status" value="1"/>
</dbReference>
<evidence type="ECO:0000256" key="4">
    <source>
        <dbReference type="ARBA" id="ARBA00022695"/>
    </source>
</evidence>
<evidence type="ECO:0000256" key="3">
    <source>
        <dbReference type="ARBA" id="ARBA00022679"/>
    </source>
</evidence>
<dbReference type="Gene3D" id="3.90.550.10">
    <property type="entry name" value="Spore Coat Polysaccharide Biosynthesis Protein SpsA, Chain A"/>
    <property type="match status" value="1"/>
</dbReference>
<gene>
    <name evidence="9" type="primary">glgC</name>
    <name evidence="12" type="ORF">ACFFGV_00675</name>
</gene>
<organism evidence="12 13">
    <name type="scientific">Pontibacillus salicampi</name>
    <dbReference type="NCBI Taxonomy" id="1449801"/>
    <lineage>
        <taxon>Bacteria</taxon>
        <taxon>Bacillati</taxon>
        <taxon>Bacillota</taxon>
        <taxon>Bacilli</taxon>
        <taxon>Bacillales</taxon>
        <taxon>Bacillaceae</taxon>
        <taxon>Pontibacillus</taxon>
    </lineage>
</organism>
<evidence type="ECO:0000256" key="7">
    <source>
        <dbReference type="ARBA" id="ARBA00023056"/>
    </source>
</evidence>
<sequence length="385" mass="42336">MGQPNMIAMLLAGGEGKRLGELTSHIAKPVVSFGGKYRIIDFALSNCANSGIDTIGVLTQYEPQFLHSYVGVGDAWDLNRRNKGLSILPPYVHQQGSSWYKGTAHAMEQNIPYMELQKPTHVLVLSGDHIYQMDYSSMLEHHQRSGAEVTIAGVEVPIEQAPQFGIMQTDENGFVVDFKEKPDQPASSLASMGVYIFEWETLRAYLSQHSSRDFGRDVIPALLEDEREVGTFTFNGYWRDVGTVESLWQANMDLLEEKSGLDLGDRDWRIRSVPQQKIPQYISASAFVKQSLITEGCEIYGSVTDSVVSTDSFVSEGSTIQQSVLMPHSYIGSNATIQRAIIGEGAVVPDGAVIGSDTGEITVWSNTKQPVTITCSNGLGWSRGK</sequence>
<proteinExistence type="inferred from homology"/>
<dbReference type="Pfam" id="PF24894">
    <property type="entry name" value="Hexapep_GlmU"/>
    <property type="match status" value="1"/>
</dbReference>
<keyword evidence="5 9" id="KW-0547">Nucleotide-binding</keyword>
<dbReference type="SUPFAM" id="SSF51161">
    <property type="entry name" value="Trimeric LpxA-like enzymes"/>
    <property type="match status" value="1"/>
</dbReference>
<dbReference type="InterPro" id="IPR005836">
    <property type="entry name" value="ADP_Glu_pyroP_CS"/>
</dbReference>
<reference evidence="12 13" key="1">
    <citation type="submission" date="2024-09" db="EMBL/GenBank/DDBJ databases">
        <authorList>
            <person name="Sun Q."/>
            <person name="Mori K."/>
        </authorList>
    </citation>
    <scope>NUCLEOTIDE SEQUENCE [LARGE SCALE GENOMIC DNA]</scope>
    <source>
        <strain evidence="12 13">NCAIM B.02529</strain>
    </source>
</reference>
<keyword evidence="3 9" id="KW-0808">Transferase</keyword>
<feature type="binding site" evidence="9">
    <location>
        <position position="165"/>
    </location>
    <ligand>
        <name>alpha-D-glucose 1-phosphate</name>
        <dbReference type="ChEBI" id="CHEBI:58601"/>
    </ligand>
</feature>
<accession>A0ABV6LIG4</accession>
<dbReference type="InterPro" id="IPR056818">
    <property type="entry name" value="GlmU/GlgC-like_hexapep"/>
</dbReference>
<evidence type="ECO:0000313" key="13">
    <source>
        <dbReference type="Proteomes" id="UP001589836"/>
    </source>
</evidence>
<comment type="subunit">
    <text evidence="9">Homotetramer.</text>
</comment>
<keyword evidence="4 9" id="KW-0548">Nucleotidyltransferase</keyword>
<comment type="function">
    <text evidence="9">Involved in the biosynthesis of ADP-glucose, a building block required for the elongation reactions to produce glycogen. Catalyzes the reaction between ATP and alpha-D-glucose 1-phosphate (G1P) to produce pyrophosphate and ADP-Glc.</text>
</comment>
<dbReference type="InterPro" id="IPR029044">
    <property type="entry name" value="Nucleotide-diphossugar_trans"/>
</dbReference>
<evidence type="ECO:0000256" key="6">
    <source>
        <dbReference type="ARBA" id="ARBA00022840"/>
    </source>
</evidence>
<evidence type="ECO:0000256" key="5">
    <source>
        <dbReference type="ARBA" id="ARBA00022741"/>
    </source>
</evidence>
<evidence type="ECO:0000256" key="1">
    <source>
        <dbReference type="ARBA" id="ARBA00010443"/>
    </source>
</evidence>
<dbReference type="PROSITE" id="PS00809">
    <property type="entry name" value="ADP_GLC_PYROPHOSPH_2"/>
    <property type="match status" value="1"/>
</dbReference>
<dbReference type="InterPro" id="IPR023049">
    <property type="entry name" value="GlgC_bac"/>
</dbReference>
<name>A0ABV6LIG4_9BACI</name>
<dbReference type="EC" id="2.7.7.27" evidence="9"/>
<keyword evidence="8 9" id="KW-0119">Carbohydrate metabolism</keyword>
<comment type="similarity">
    <text evidence="1 9">Belongs to the bacterial/plant glucose-1-phosphate adenylyltransferase family.</text>
</comment>
<comment type="catalytic activity">
    <reaction evidence="9">
        <text>alpha-D-glucose 1-phosphate + ATP + H(+) = ADP-alpha-D-glucose + diphosphate</text>
        <dbReference type="Rhea" id="RHEA:12120"/>
        <dbReference type="ChEBI" id="CHEBI:15378"/>
        <dbReference type="ChEBI" id="CHEBI:30616"/>
        <dbReference type="ChEBI" id="CHEBI:33019"/>
        <dbReference type="ChEBI" id="CHEBI:57498"/>
        <dbReference type="ChEBI" id="CHEBI:58601"/>
        <dbReference type="EC" id="2.7.7.27"/>
    </reaction>
</comment>
<comment type="pathway">
    <text evidence="9">Glycan biosynthesis; glycogen biosynthesis.</text>
</comment>
<feature type="domain" description="Glucose-1-phosphate adenylyltransferase/Bifunctional protein GlmU-like C-terminal hexapeptide" evidence="11">
    <location>
        <begin position="286"/>
        <end position="359"/>
    </location>
</feature>
<feature type="site" description="Could play a key role in the communication between the regulatory and the substrate sites" evidence="9">
    <location>
        <position position="99"/>
    </location>
</feature>
<dbReference type="Pfam" id="PF00483">
    <property type="entry name" value="NTP_transferase"/>
    <property type="match status" value="1"/>
</dbReference>
<keyword evidence="2 9" id="KW-0321">Glycogen metabolism</keyword>
<dbReference type="CDD" id="cd04651">
    <property type="entry name" value="LbH_G1P_AT_C"/>
    <property type="match status" value="1"/>
</dbReference>
<evidence type="ECO:0000256" key="2">
    <source>
        <dbReference type="ARBA" id="ARBA00022600"/>
    </source>
</evidence>
<dbReference type="InterPro" id="IPR005835">
    <property type="entry name" value="NTP_transferase_dom"/>
</dbReference>
<keyword evidence="7 9" id="KW-0320">Glycogen biosynthesis</keyword>